<dbReference type="EMBL" id="WHPN01000131">
    <property type="protein sequence ID" value="KAF4410079.1"/>
    <property type="molecule type" value="Genomic_DNA"/>
</dbReference>
<keyword evidence="9" id="KW-1185">Reference proteome</keyword>
<dbReference type="SUPFAM" id="SSF161098">
    <property type="entry name" value="MetI-like"/>
    <property type="match status" value="1"/>
</dbReference>
<evidence type="ECO:0000256" key="3">
    <source>
        <dbReference type="ARBA" id="ARBA00022475"/>
    </source>
</evidence>
<keyword evidence="6" id="KW-0472">Membrane</keyword>
<dbReference type="InterPro" id="IPR000515">
    <property type="entry name" value="MetI-like"/>
</dbReference>
<protein>
    <recommendedName>
        <fullName evidence="7">ABC transmembrane type-1 domain-containing protein</fullName>
    </recommendedName>
</protein>
<organism evidence="8 9">
    <name type="scientific">Streptomyces lycii</name>
    <dbReference type="NCBI Taxonomy" id="2654337"/>
    <lineage>
        <taxon>Bacteria</taxon>
        <taxon>Bacillati</taxon>
        <taxon>Actinomycetota</taxon>
        <taxon>Actinomycetes</taxon>
        <taxon>Kitasatosporales</taxon>
        <taxon>Streptomycetaceae</taxon>
        <taxon>Streptomyces</taxon>
    </lineage>
</organism>
<reference evidence="8 9" key="1">
    <citation type="submission" date="2019-10" db="EMBL/GenBank/DDBJ databases">
        <title>Streptomyces tenebrisbrunneis sp.nov., an endogenous actinomycete isolated from of Lycium ruthenicum.</title>
        <authorList>
            <person name="Ma L."/>
        </authorList>
    </citation>
    <scope>NUCLEOTIDE SEQUENCE [LARGE SCALE GENOMIC DNA]</scope>
    <source>
        <strain evidence="8 9">TRM 66187</strain>
    </source>
</reference>
<name>A0ABQ7FMB1_9ACTN</name>
<dbReference type="PROSITE" id="PS50928">
    <property type="entry name" value="ABC_TM1"/>
    <property type="match status" value="1"/>
</dbReference>
<dbReference type="InterPro" id="IPR035906">
    <property type="entry name" value="MetI-like_sf"/>
</dbReference>
<dbReference type="RefSeq" id="WP_156205293.1">
    <property type="nucleotide sequence ID" value="NZ_WHPN01000131.1"/>
</dbReference>
<comment type="caution">
    <text evidence="8">The sequence shown here is derived from an EMBL/GenBank/DDBJ whole genome shotgun (WGS) entry which is preliminary data.</text>
</comment>
<evidence type="ECO:0000256" key="5">
    <source>
        <dbReference type="ARBA" id="ARBA00022989"/>
    </source>
</evidence>
<accession>A0ABQ7FMB1</accession>
<comment type="subcellular location">
    <subcellularLocation>
        <location evidence="1">Cell membrane</location>
        <topology evidence="1">Multi-pass membrane protein</topology>
    </subcellularLocation>
</comment>
<keyword evidence="3" id="KW-1003">Cell membrane</keyword>
<evidence type="ECO:0000256" key="4">
    <source>
        <dbReference type="ARBA" id="ARBA00022692"/>
    </source>
</evidence>
<dbReference type="PANTHER" id="PTHR43744">
    <property type="entry name" value="ABC TRANSPORTER PERMEASE PROTEIN MG189-RELATED-RELATED"/>
    <property type="match status" value="1"/>
</dbReference>
<evidence type="ECO:0000256" key="2">
    <source>
        <dbReference type="ARBA" id="ARBA00022448"/>
    </source>
</evidence>
<evidence type="ECO:0000259" key="7">
    <source>
        <dbReference type="PROSITE" id="PS50928"/>
    </source>
</evidence>
<dbReference type="Gene3D" id="1.10.3720.10">
    <property type="entry name" value="MetI-like"/>
    <property type="match status" value="1"/>
</dbReference>
<dbReference type="CDD" id="cd06261">
    <property type="entry name" value="TM_PBP2"/>
    <property type="match status" value="1"/>
</dbReference>
<feature type="domain" description="ABC transmembrane type-1" evidence="7">
    <location>
        <begin position="1"/>
        <end position="101"/>
    </location>
</feature>
<keyword evidence="2" id="KW-0813">Transport</keyword>
<keyword evidence="5" id="KW-1133">Transmembrane helix</keyword>
<evidence type="ECO:0000313" key="9">
    <source>
        <dbReference type="Proteomes" id="UP000621266"/>
    </source>
</evidence>
<keyword evidence="4" id="KW-0812">Transmembrane</keyword>
<gene>
    <name evidence="8" type="ORF">GCU69_05725</name>
</gene>
<proteinExistence type="predicted"/>
<dbReference type="Proteomes" id="UP000621266">
    <property type="component" value="Unassembled WGS sequence"/>
</dbReference>
<evidence type="ECO:0000256" key="6">
    <source>
        <dbReference type="ARBA" id="ARBA00023136"/>
    </source>
</evidence>
<sequence length="101" mass="10921">MPIPVFLMRDAFEQIPAALTEPAQAGGCSGVSSLWRVPLPVVRPGALSVALFAFFSARNEFPAAPVLLPDGAEFTLPVFPTVLVPRHPGGIDRRVRRRACR</sequence>
<evidence type="ECO:0000256" key="1">
    <source>
        <dbReference type="ARBA" id="ARBA00004651"/>
    </source>
</evidence>
<dbReference type="PANTHER" id="PTHR43744:SF8">
    <property type="entry name" value="SN-GLYCEROL-3-PHOSPHATE TRANSPORT SYSTEM PERMEASE PROTEIN UGPE"/>
    <property type="match status" value="1"/>
</dbReference>
<evidence type="ECO:0000313" key="8">
    <source>
        <dbReference type="EMBL" id="KAF4410079.1"/>
    </source>
</evidence>